<dbReference type="Proteomes" id="UP000515908">
    <property type="component" value="Chromosome 05"/>
</dbReference>
<evidence type="ECO:0000313" key="4">
    <source>
        <dbReference type="Proteomes" id="UP000515908"/>
    </source>
</evidence>
<evidence type="ECO:0000313" key="3">
    <source>
        <dbReference type="EMBL" id="CAD2215385.1"/>
    </source>
</evidence>
<sequence>MQQQFASGSSAGPTGQSYSGYSSPYGFNHSQQYRAMSKEEADRLFREIFGGMRVDQIFRNLEEEMRRGNIRSGSGLGHNVGKSFDPSEQTFRPFFRTEQSTTKIFTDAYGNRHEEVVYSDPRGERFTVRRTVSTDPNASVNQTTEDWKNHHRGRDGRVHFGSSASRQTAGNTDFTQEYFGFRSHGRNPLIAFLFLGMWFMVIALAIYTFCYMIVFHPFLVLFLFFLSISLRRGRF</sequence>
<proteinExistence type="predicted"/>
<evidence type="ECO:0000256" key="1">
    <source>
        <dbReference type="SAM" id="MobiDB-lite"/>
    </source>
</evidence>
<accession>S9VI21</accession>
<feature type="compositionally biased region" description="Polar residues" evidence="1">
    <location>
        <begin position="133"/>
        <end position="144"/>
    </location>
</feature>
<organism evidence="3 4">
    <name type="scientific">Angomonas deanei</name>
    <dbReference type="NCBI Taxonomy" id="59799"/>
    <lineage>
        <taxon>Eukaryota</taxon>
        <taxon>Discoba</taxon>
        <taxon>Euglenozoa</taxon>
        <taxon>Kinetoplastea</taxon>
        <taxon>Metakinetoplastina</taxon>
        <taxon>Trypanosomatida</taxon>
        <taxon>Trypanosomatidae</taxon>
        <taxon>Strigomonadinae</taxon>
        <taxon>Angomonas</taxon>
    </lineage>
</organism>
<protein>
    <submittedName>
        <fullName evidence="3">Uncharacterized protein</fullName>
    </submittedName>
</protein>
<dbReference type="VEuPathDB" id="TriTrypDB:ADEAN_000284000"/>
<dbReference type="AlphaFoldDB" id="S9VI21"/>
<feature type="transmembrane region" description="Helical" evidence="2">
    <location>
        <begin position="189"/>
        <end position="207"/>
    </location>
</feature>
<feature type="transmembrane region" description="Helical" evidence="2">
    <location>
        <begin position="213"/>
        <end position="230"/>
    </location>
</feature>
<reference evidence="3 4" key="1">
    <citation type="submission" date="2020-08" db="EMBL/GenBank/DDBJ databases">
        <authorList>
            <person name="Newling K."/>
            <person name="Davey J."/>
            <person name="Forrester S."/>
        </authorList>
    </citation>
    <scope>NUCLEOTIDE SEQUENCE [LARGE SCALE GENOMIC DNA]</scope>
    <source>
        <strain evidence="4">Crithidia deanei Carvalho (ATCC PRA-265)</strain>
    </source>
</reference>
<feature type="region of interest" description="Disordered" evidence="1">
    <location>
        <begin position="133"/>
        <end position="152"/>
    </location>
</feature>
<name>S9VI21_9TRYP</name>
<keyword evidence="2" id="KW-0472">Membrane</keyword>
<dbReference type="EMBL" id="LR877149">
    <property type="protein sequence ID" value="CAD2215385.1"/>
    <property type="molecule type" value="Genomic_DNA"/>
</dbReference>
<evidence type="ECO:0000256" key="2">
    <source>
        <dbReference type="SAM" id="Phobius"/>
    </source>
</evidence>
<dbReference type="OrthoDB" id="10250354at2759"/>
<keyword evidence="2" id="KW-1133">Transmembrane helix</keyword>
<keyword evidence="2" id="KW-0812">Transmembrane</keyword>
<keyword evidence="4" id="KW-1185">Reference proteome</keyword>
<gene>
    <name evidence="3" type="ORF">ADEAN_000284000</name>
</gene>